<dbReference type="AlphaFoldDB" id="A0A2P2K4E1"/>
<keyword evidence="2" id="KW-0732">Signal</keyword>
<protein>
    <submittedName>
        <fullName evidence="3">Uncharacterized protein MANES_13G142200</fullName>
    </submittedName>
</protein>
<evidence type="ECO:0000313" key="3">
    <source>
        <dbReference type="EMBL" id="MBX00592.1"/>
    </source>
</evidence>
<evidence type="ECO:0000256" key="1">
    <source>
        <dbReference type="SAM" id="MobiDB-lite"/>
    </source>
</evidence>
<reference evidence="3" key="1">
    <citation type="submission" date="2018-02" db="EMBL/GenBank/DDBJ databases">
        <title>Rhizophora mucronata_Transcriptome.</title>
        <authorList>
            <person name="Meera S.P."/>
            <person name="Sreeshan A."/>
            <person name="Augustine A."/>
        </authorList>
    </citation>
    <scope>NUCLEOTIDE SEQUENCE</scope>
    <source>
        <tissue evidence="3">Leaf</tissue>
    </source>
</reference>
<organism evidence="3">
    <name type="scientific">Rhizophora mucronata</name>
    <name type="common">Asiatic mangrove</name>
    <dbReference type="NCBI Taxonomy" id="61149"/>
    <lineage>
        <taxon>Eukaryota</taxon>
        <taxon>Viridiplantae</taxon>
        <taxon>Streptophyta</taxon>
        <taxon>Embryophyta</taxon>
        <taxon>Tracheophyta</taxon>
        <taxon>Spermatophyta</taxon>
        <taxon>Magnoliopsida</taxon>
        <taxon>eudicotyledons</taxon>
        <taxon>Gunneridae</taxon>
        <taxon>Pentapetalae</taxon>
        <taxon>rosids</taxon>
        <taxon>fabids</taxon>
        <taxon>Malpighiales</taxon>
        <taxon>Rhizophoraceae</taxon>
        <taxon>Rhizophora</taxon>
    </lineage>
</organism>
<accession>A0A2P2K4E1</accession>
<feature type="region of interest" description="Disordered" evidence="1">
    <location>
        <begin position="68"/>
        <end position="94"/>
    </location>
</feature>
<feature type="compositionally biased region" description="Polar residues" evidence="1">
    <location>
        <begin position="68"/>
        <end position="79"/>
    </location>
</feature>
<dbReference type="EMBL" id="GGEC01020108">
    <property type="protein sequence ID" value="MBX00592.1"/>
    <property type="molecule type" value="Transcribed_RNA"/>
</dbReference>
<feature type="signal peptide" evidence="2">
    <location>
        <begin position="1"/>
        <end position="20"/>
    </location>
</feature>
<name>A0A2P2K4E1_RHIMU</name>
<evidence type="ECO:0000256" key="2">
    <source>
        <dbReference type="SAM" id="SignalP"/>
    </source>
</evidence>
<feature type="compositionally biased region" description="Low complexity" evidence="1">
    <location>
        <begin position="82"/>
        <end position="94"/>
    </location>
</feature>
<feature type="chain" id="PRO_5015144305" evidence="2">
    <location>
        <begin position="21"/>
        <end position="139"/>
    </location>
</feature>
<proteinExistence type="predicted"/>
<sequence length="139" mass="15018">MGESFLLLIISSLLVLKLESNPDPEREPENLPSCSFLGLSSTLPLDTGVLTAKSSRLPLIVNSERISGSISNSRKTSPSLMPPKRSSKSMLSSKLLSDRSEKSWIPTVSKLSICSWSSSSVFVLLKGDTASISSNENFK</sequence>